<dbReference type="NCBIfam" id="TIGR01141">
    <property type="entry name" value="hisC"/>
    <property type="match status" value="1"/>
</dbReference>
<dbReference type="InterPro" id="IPR001917">
    <property type="entry name" value="Aminotrans_II_pyridoxalP_BS"/>
</dbReference>
<evidence type="ECO:0000313" key="11">
    <source>
        <dbReference type="Proteomes" id="UP000466848"/>
    </source>
</evidence>
<evidence type="ECO:0000256" key="8">
    <source>
        <dbReference type="HAMAP-Rule" id="MF_01023"/>
    </source>
</evidence>
<evidence type="ECO:0000256" key="4">
    <source>
        <dbReference type="ARBA" id="ARBA00022576"/>
    </source>
</evidence>
<dbReference type="CDD" id="cd00609">
    <property type="entry name" value="AAT_like"/>
    <property type="match status" value="1"/>
</dbReference>
<accession>A0A858BY33</accession>
<dbReference type="HAMAP" id="MF_01023">
    <property type="entry name" value="HisC_aminotrans_2"/>
    <property type="match status" value="1"/>
</dbReference>
<evidence type="ECO:0000256" key="6">
    <source>
        <dbReference type="ARBA" id="ARBA00022898"/>
    </source>
</evidence>
<keyword evidence="11" id="KW-1185">Reference proteome</keyword>
<feature type="modified residue" description="N6-(pyridoxal phosphate)lysine" evidence="8">
    <location>
        <position position="210"/>
    </location>
</feature>
<keyword evidence="6 8" id="KW-0663">Pyridoxal phosphate</keyword>
<dbReference type="Gene3D" id="3.40.640.10">
    <property type="entry name" value="Type I PLP-dependent aspartate aminotransferase-like (Major domain)"/>
    <property type="match status" value="1"/>
</dbReference>
<protein>
    <recommendedName>
        <fullName evidence="8">Histidinol-phosphate aminotransferase</fullName>
        <ecNumber evidence="8">2.6.1.9</ecNumber>
    </recommendedName>
    <alternativeName>
        <fullName evidence="8">Imidazole acetol-phosphate transaminase</fullName>
    </alternativeName>
</protein>
<keyword evidence="8" id="KW-0368">Histidine biosynthesis</keyword>
<evidence type="ECO:0000259" key="9">
    <source>
        <dbReference type="Pfam" id="PF00155"/>
    </source>
</evidence>
<evidence type="ECO:0000256" key="2">
    <source>
        <dbReference type="ARBA" id="ARBA00005011"/>
    </source>
</evidence>
<dbReference type="InterPro" id="IPR015421">
    <property type="entry name" value="PyrdxlP-dep_Trfase_major"/>
</dbReference>
<dbReference type="PANTHER" id="PTHR43643:SF3">
    <property type="entry name" value="HISTIDINOL-PHOSPHATE AMINOTRANSFERASE"/>
    <property type="match status" value="1"/>
</dbReference>
<dbReference type="UniPathway" id="UPA00031">
    <property type="reaction ID" value="UER00012"/>
</dbReference>
<dbReference type="InterPro" id="IPR015422">
    <property type="entry name" value="PyrdxlP-dep_Trfase_small"/>
</dbReference>
<keyword evidence="8" id="KW-0028">Amino-acid biosynthesis</keyword>
<dbReference type="InterPro" id="IPR015424">
    <property type="entry name" value="PyrdxlP-dep_Trfase"/>
</dbReference>
<dbReference type="KEGG" id="abut:Ami103574_12275"/>
<dbReference type="EC" id="2.6.1.9" evidence="8"/>
<reference evidence="10 11" key="1">
    <citation type="submission" date="2020-02" db="EMBL/GenBank/DDBJ databases">
        <authorList>
            <person name="Kim Y.B."/>
            <person name="Roh S.W."/>
        </authorList>
    </citation>
    <scope>NUCLEOTIDE SEQUENCE [LARGE SCALE GENOMIC DNA]</scope>
    <source>
        <strain evidence="10 11">DSM 103574</strain>
    </source>
</reference>
<dbReference type="AlphaFoldDB" id="A0A858BY33"/>
<comment type="catalytic activity">
    <reaction evidence="7 8">
        <text>L-histidinol phosphate + 2-oxoglutarate = 3-(imidazol-4-yl)-2-oxopropyl phosphate + L-glutamate</text>
        <dbReference type="Rhea" id="RHEA:23744"/>
        <dbReference type="ChEBI" id="CHEBI:16810"/>
        <dbReference type="ChEBI" id="CHEBI:29985"/>
        <dbReference type="ChEBI" id="CHEBI:57766"/>
        <dbReference type="ChEBI" id="CHEBI:57980"/>
        <dbReference type="EC" id="2.6.1.9"/>
    </reaction>
</comment>
<evidence type="ECO:0000256" key="3">
    <source>
        <dbReference type="ARBA" id="ARBA00011738"/>
    </source>
</evidence>
<dbReference type="SUPFAM" id="SSF53383">
    <property type="entry name" value="PLP-dependent transferases"/>
    <property type="match status" value="1"/>
</dbReference>
<dbReference type="Gene3D" id="3.90.1150.10">
    <property type="entry name" value="Aspartate Aminotransferase, domain 1"/>
    <property type="match status" value="1"/>
</dbReference>
<dbReference type="InterPro" id="IPR005861">
    <property type="entry name" value="HisP_aminotrans"/>
</dbReference>
<feature type="domain" description="Aminotransferase class I/classII large" evidence="9">
    <location>
        <begin position="26"/>
        <end position="344"/>
    </location>
</feature>
<comment type="subunit">
    <text evidence="3 8">Homodimer.</text>
</comment>
<sequence length="378" mass="42098">MSRFLNEKYQGLEAYTPGEQPQDMIYIKLNTNESPYPPSPSVLQSIGQGQLEQLRLYSDPESTRLRNKLAAAYGVGPKQVYVANGSDDILHFAFMAFGNPKTGVAFPAISYGFYKVFADLHQLPGFPIPLKADFSIDVQDYLGLKQLIVIANPNAPTGLVLSLAEIEEILKTNRHNVVVIDEAYIDFGGESCCSFIGQYENLLVVQTFSKSRSMAGARLGFALGNQALIEDLERLKYATNPYNINRLTLLAGEAAIEDQAYYREKCRLIAQTREYTADRLRQLGFTVLPSKANFLFACHENISGQTLYQELKQRGILIRHFSTPAIEAYNRITIGTRAQMEQFLLQTAELLAQRPAAFPPIAASNFARNAATLSICNQ</sequence>
<dbReference type="PANTHER" id="PTHR43643">
    <property type="entry name" value="HISTIDINOL-PHOSPHATE AMINOTRANSFERASE 2"/>
    <property type="match status" value="1"/>
</dbReference>
<evidence type="ECO:0000256" key="5">
    <source>
        <dbReference type="ARBA" id="ARBA00022679"/>
    </source>
</evidence>
<evidence type="ECO:0000256" key="7">
    <source>
        <dbReference type="ARBA" id="ARBA00047481"/>
    </source>
</evidence>
<dbReference type="GO" id="GO:0030170">
    <property type="term" value="F:pyridoxal phosphate binding"/>
    <property type="evidence" value="ECO:0007669"/>
    <property type="project" value="InterPro"/>
</dbReference>
<gene>
    <name evidence="8" type="primary">hisC</name>
    <name evidence="10" type="ORF">Ami103574_12275</name>
</gene>
<keyword evidence="4 8" id="KW-0032">Aminotransferase</keyword>
<keyword evidence="5 8" id="KW-0808">Transferase</keyword>
<dbReference type="GO" id="GO:0004400">
    <property type="term" value="F:histidinol-phosphate transaminase activity"/>
    <property type="evidence" value="ECO:0007669"/>
    <property type="project" value="UniProtKB-UniRule"/>
</dbReference>
<dbReference type="Proteomes" id="UP000466848">
    <property type="component" value="Chromosome"/>
</dbReference>
<dbReference type="RefSeq" id="WP_163067265.1">
    <property type="nucleotide sequence ID" value="NZ_CP048649.1"/>
</dbReference>
<name>A0A858BY33_9FIRM</name>
<comment type="similarity">
    <text evidence="8">Belongs to the class-II pyridoxal-phosphate-dependent aminotransferase family. Histidinol-phosphate aminotransferase subfamily.</text>
</comment>
<dbReference type="EMBL" id="CP048649">
    <property type="protein sequence ID" value="QIB70025.1"/>
    <property type="molecule type" value="Genomic_DNA"/>
</dbReference>
<comment type="cofactor">
    <cofactor evidence="1 8">
        <name>pyridoxal 5'-phosphate</name>
        <dbReference type="ChEBI" id="CHEBI:597326"/>
    </cofactor>
</comment>
<dbReference type="PROSITE" id="PS00599">
    <property type="entry name" value="AA_TRANSFER_CLASS_2"/>
    <property type="match status" value="1"/>
</dbReference>
<dbReference type="Pfam" id="PF00155">
    <property type="entry name" value="Aminotran_1_2"/>
    <property type="match status" value="1"/>
</dbReference>
<evidence type="ECO:0000313" key="10">
    <source>
        <dbReference type="EMBL" id="QIB70025.1"/>
    </source>
</evidence>
<comment type="pathway">
    <text evidence="2 8">Amino-acid biosynthesis; L-histidine biosynthesis; L-histidine from 5-phospho-alpha-D-ribose 1-diphosphate: step 7/9.</text>
</comment>
<organism evidence="10 11">
    <name type="scientific">Aminipila butyrica</name>
    <dbReference type="NCBI Taxonomy" id="433296"/>
    <lineage>
        <taxon>Bacteria</taxon>
        <taxon>Bacillati</taxon>
        <taxon>Bacillota</taxon>
        <taxon>Clostridia</taxon>
        <taxon>Peptostreptococcales</taxon>
        <taxon>Anaerovoracaceae</taxon>
        <taxon>Aminipila</taxon>
    </lineage>
</organism>
<evidence type="ECO:0000256" key="1">
    <source>
        <dbReference type="ARBA" id="ARBA00001933"/>
    </source>
</evidence>
<dbReference type="GO" id="GO:0000105">
    <property type="term" value="P:L-histidine biosynthetic process"/>
    <property type="evidence" value="ECO:0007669"/>
    <property type="project" value="UniProtKB-UniRule"/>
</dbReference>
<dbReference type="InterPro" id="IPR004839">
    <property type="entry name" value="Aminotransferase_I/II_large"/>
</dbReference>
<dbReference type="InterPro" id="IPR050106">
    <property type="entry name" value="HistidinolP_aminotransfase"/>
</dbReference>
<proteinExistence type="inferred from homology"/>